<feature type="domain" description="Methylguanine DNA methyltransferase ribonuclease-like" evidence="10">
    <location>
        <begin position="3"/>
        <end position="74"/>
    </location>
</feature>
<sequence length="166" mass="18186">MRYFKTIASPVGKLTLIASDTALKAVHWDRADLLAGVTEDFVLDENHPILLETEKQLNEYFAGSRKEFDLVLDFEGTDFQKKVWLAMMEIPFGETKTYGQIAKEIGIPDAVRAVGGAANKNPIPIIGPCHRIIGANGKLVGFGGGLAHKSILLNLEKPPAQLSLWD</sequence>
<evidence type="ECO:0000256" key="5">
    <source>
        <dbReference type="ARBA" id="ARBA00022763"/>
    </source>
</evidence>
<dbReference type="FunFam" id="1.10.10.10:FF:000214">
    <property type="entry name" value="Methylated-DNA--protein-cysteine methyltransferase"/>
    <property type="match status" value="1"/>
</dbReference>
<feature type="domain" description="Methylated-DNA-[protein]-cysteine S-methyltransferase DNA binding" evidence="9">
    <location>
        <begin position="78"/>
        <end position="157"/>
    </location>
</feature>
<dbReference type="EMBL" id="VCEJ01000002">
    <property type="protein sequence ID" value="TLV02532.1"/>
    <property type="molecule type" value="Genomic_DNA"/>
</dbReference>
<dbReference type="SUPFAM" id="SSF53155">
    <property type="entry name" value="Methylated DNA-protein cysteine methyltransferase domain"/>
    <property type="match status" value="1"/>
</dbReference>
<dbReference type="PANTHER" id="PTHR10815">
    <property type="entry name" value="METHYLATED-DNA--PROTEIN-CYSTEINE METHYLTRANSFERASE"/>
    <property type="match status" value="1"/>
</dbReference>
<proteinExistence type="inferred from homology"/>
<dbReference type="OrthoDB" id="9802228at2"/>
<keyword evidence="3 8" id="KW-0489">Methyltransferase</keyword>
<dbReference type="Gene3D" id="1.10.10.10">
    <property type="entry name" value="Winged helix-like DNA-binding domain superfamily/Winged helix DNA-binding domain"/>
    <property type="match status" value="1"/>
</dbReference>
<dbReference type="HAMAP" id="MF_00772">
    <property type="entry name" value="OGT"/>
    <property type="match status" value="1"/>
</dbReference>
<comment type="function">
    <text evidence="8">Involved in the cellular defense against the biological effects of O6-methylguanine (O6-MeG) and O4-methylthymine (O4-MeT) in DNA. Repairs the methylated nucleobase in DNA by stoichiometrically transferring the methyl group to a cysteine residue in the enzyme. This is a suicide reaction: the enzyme is irreversibly inactivated.</text>
</comment>
<dbReference type="InterPro" id="IPR036217">
    <property type="entry name" value="MethylDNA_cys_MeTrfase_DNAb"/>
</dbReference>
<dbReference type="PANTHER" id="PTHR10815:SF5">
    <property type="entry name" value="METHYLATED-DNA--PROTEIN-CYSTEINE METHYLTRANSFERASE"/>
    <property type="match status" value="1"/>
</dbReference>
<organism evidence="11 12">
    <name type="scientific">Dyadobacter luticola</name>
    <dbReference type="NCBI Taxonomy" id="1979387"/>
    <lineage>
        <taxon>Bacteria</taxon>
        <taxon>Pseudomonadati</taxon>
        <taxon>Bacteroidota</taxon>
        <taxon>Cytophagia</taxon>
        <taxon>Cytophagales</taxon>
        <taxon>Spirosomataceae</taxon>
        <taxon>Dyadobacter</taxon>
    </lineage>
</organism>
<keyword evidence="12" id="KW-1185">Reference proteome</keyword>
<dbReference type="InterPro" id="IPR014048">
    <property type="entry name" value="MethylDNA_cys_MeTrfase_DNA-bd"/>
</dbReference>
<keyword evidence="8" id="KW-0963">Cytoplasm</keyword>
<name>A0A5R9L1U1_9BACT</name>
<comment type="catalytic activity">
    <reaction evidence="1 8">
        <text>a 4-O-methyl-thymidine in DNA + L-cysteinyl-[protein] = a thymidine in DNA + S-methyl-L-cysteinyl-[protein]</text>
        <dbReference type="Rhea" id="RHEA:53428"/>
        <dbReference type="Rhea" id="RHEA-COMP:10131"/>
        <dbReference type="Rhea" id="RHEA-COMP:10132"/>
        <dbReference type="Rhea" id="RHEA-COMP:13555"/>
        <dbReference type="Rhea" id="RHEA-COMP:13556"/>
        <dbReference type="ChEBI" id="CHEBI:29950"/>
        <dbReference type="ChEBI" id="CHEBI:82612"/>
        <dbReference type="ChEBI" id="CHEBI:137386"/>
        <dbReference type="ChEBI" id="CHEBI:137387"/>
        <dbReference type="EC" id="2.1.1.63"/>
    </reaction>
</comment>
<dbReference type="SUPFAM" id="SSF46767">
    <property type="entry name" value="Methylated DNA-protein cysteine methyltransferase, C-terminal domain"/>
    <property type="match status" value="1"/>
</dbReference>
<dbReference type="GO" id="GO:0032259">
    <property type="term" value="P:methylation"/>
    <property type="evidence" value="ECO:0007669"/>
    <property type="project" value="UniProtKB-KW"/>
</dbReference>
<comment type="similarity">
    <text evidence="2 8">Belongs to the MGMT family.</text>
</comment>
<dbReference type="GO" id="GO:0005737">
    <property type="term" value="C:cytoplasm"/>
    <property type="evidence" value="ECO:0007669"/>
    <property type="project" value="UniProtKB-SubCell"/>
</dbReference>
<protein>
    <recommendedName>
        <fullName evidence="8">Methylated-DNA--protein-cysteine methyltransferase</fullName>
        <ecNumber evidence="8">2.1.1.63</ecNumber>
    </recommendedName>
    <alternativeName>
        <fullName evidence="8">6-O-methylguanine-DNA methyltransferase</fullName>
        <shortName evidence="8">MGMT</shortName>
    </alternativeName>
    <alternativeName>
        <fullName evidence="8">O-6-methylguanine-DNA-alkyltransferase</fullName>
    </alternativeName>
</protein>
<feature type="active site" description="Nucleophile; methyl group acceptor" evidence="8">
    <location>
        <position position="129"/>
    </location>
</feature>
<evidence type="ECO:0000256" key="6">
    <source>
        <dbReference type="ARBA" id="ARBA00023204"/>
    </source>
</evidence>
<evidence type="ECO:0000256" key="7">
    <source>
        <dbReference type="ARBA" id="ARBA00049348"/>
    </source>
</evidence>
<evidence type="ECO:0000256" key="8">
    <source>
        <dbReference type="HAMAP-Rule" id="MF_00772"/>
    </source>
</evidence>
<keyword evidence="6 8" id="KW-0234">DNA repair</keyword>
<dbReference type="InterPro" id="IPR008332">
    <property type="entry name" value="MethylG_MeTrfase_N"/>
</dbReference>
<dbReference type="EC" id="2.1.1.63" evidence="8"/>
<dbReference type="Pfam" id="PF02870">
    <property type="entry name" value="Methyltransf_1N"/>
    <property type="match status" value="1"/>
</dbReference>
<comment type="miscellaneous">
    <text evidence="8">This enzyme catalyzes only one turnover and therefore is not strictly catalytic. According to one definition, an enzyme is a biocatalyst that acts repeatedly and over many reaction cycles.</text>
</comment>
<dbReference type="NCBIfam" id="TIGR00589">
    <property type="entry name" value="ogt"/>
    <property type="match status" value="1"/>
</dbReference>
<dbReference type="InterPro" id="IPR036388">
    <property type="entry name" value="WH-like_DNA-bd_sf"/>
</dbReference>
<comment type="caution">
    <text evidence="11">The sequence shown here is derived from an EMBL/GenBank/DDBJ whole genome shotgun (WGS) entry which is preliminary data.</text>
</comment>
<accession>A0A5R9L1U1</accession>
<comment type="subcellular location">
    <subcellularLocation>
        <location evidence="8">Cytoplasm</location>
    </subcellularLocation>
</comment>
<evidence type="ECO:0000259" key="9">
    <source>
        <dbReference type="Pfam" id="PF01035"/>
    </source>
</evidence>
<evidence type="ECO:0000256" key="3">
    <source>
        <dbReference type="ARBA" id="ARBA00022603"/>
    </source>
</evidence>
<gene>
    <name evidence="11" type="ORF">FEN17_02610</name>
</gene>
<evidence type="ECO:0000256" key="4">
    <source>
        <dbReference type="ARBA" id="ARBA00022679"/>
    </source>
</evidence>
<dbReference type="CDD" id="cd06445">
    <property type="entry name" value="ATase"/>
    <property type="match status" value="1"/>
</dbReference>
<evidence type="ECO:0000313" key="12">
    <source>
        <dbReference type="Proteomes" id="UP000306402"/>
    </source>
</evidence>
<dbReference type="RefSeq" id="WP_138363743.1">
    <property type="nucleotide sequence ID" value="NZ_VCEJ01000002.1"/>
</dbReference>
<dbReference type="Gene3D" id="3.30.160.70">
    <property type="entry name" value="Methylated DNA-protein cysteine methyltransferase domain"/>
    <property type="match status" value="1"/>
</dbReference>
<keyword evidence="5 8" id="KW-0227">DNA damage</keyword>
<evidence type="ECO:0000256" key="1">
    <source>
        <dbReference type="ARBA" id="ARBA00001286"/>
    </source>
</evidence>
<evidence type="ECO:0000256" key="2">
    <source>
        <dbReference type="ARBA" id="ARBA00008711"/>
    </source>
</evidence>
<dbReference type="GO" id="GO:0003908">
    <property type="term" value="F:methylated-DNA-[protein]-cysteine S-methyltransferase activity"/>
    <property type="evidence" value="ECO:0007669"/>
    <property type="project" value="UniProtKB-UniRule"/>
</dbReference>
<dbReference type="Pfam" id="PF01035">
    <property type="entry name" value="DNA_binding_1"/>
    <property type="match status" value="1"/>
</dbReference>
<evidence type="ECO:0000259" key="10">
    <source>
        <dbReference type="Pfam" id="PF02870"/>
    </source>
</evidence>
<dbReference type="InterPro" id="IPR036631">
    <property type="entry name" value="MGMT_N_sf"/>
</dbReference>
<dbReference type="GO" id="GO:0006307">
    <property type="term" value="P:DNA alkylation repair"/>
    <property type="evidence" value="ECO:0007669"/>
    <property type="project" value="UniProtKB-UniRule"/>
</dbReference>
<keyword evidence="4 8" id="KW-0808">Transferase</keyword>
<dbReference type="Proteomes" id="UP000306402">
    <property type="component" value="Unassembled WGS sequence"/>
</dbReference>
<evidence type="ECO:0000313" key="11">
    <source>
        <dbReference type="EMBL" id="TLV02532.1"/>
    </source>
</evidence>
<reference evidence="11 12" key="1">
    <citation type="submission" date="2019-05" db="EMBL/GenBank/DDBJ databases">
        <authorList>
            <person name="Qu J.-H."/>
        </authorList>
    </citation>
    <scope>NUCLEOTIDE SEQUENCE [LARGE SCALE GENOMIC DNA]</scope>
    <source>
        <strain evidence="11 12">T17</strain>
    </source>
</reference>
<dbReference type="AlphaFoldDB" id="A0A5R9L1U1"/>
<dbReference type="InterPro" id="IPR023546">
    <property type="entry name" value="MGMT"/>
</dbReference>
<comment type="catalytic activity">
    <reaction evidence="7 8">
        <text>a 6-O-methyl-2'-deoxyguanosine in DNA + L-cysteinyl-[protein] = S-methyl-L-cysteinyl-[protein] + a 2'-deoxyguanosine in DNA</text>
        <dbReference type="Rhea" id="RHEA:24000"/>
        <dbReference type="Rhea" id="RHEA-COMP:10131"/>
        <dbReference type="Rhea" id="RHEA-COMP:10132"/>
        <dbReference type="Rhea" id="RHEA-COMP:11367"/>
        <dbReference type="Rhea" id="RHEA-COMP:11368"/>
        <dbReference type="ChEBI" id="CHEBI:29950"/>
        <dbReference type="ChEBI" id="CHEBI:82612"/>
        <dbReference type="ChEBI" id="CHEBI:85445"/>
        <dbReference type="ChEBI" id="CHEBI:85448"/>
        <dbReference type="EC" id="2.1.1.63"/>
    </reaction>
</comment>